<feature type="domain" description="HNH" evidence="1">
    <location>
        <begin position="343"/>
        <end position="396"/>
    </location>
</feature>
<dbReference type="Pfam" id="PF03235">
    <property type="entry name" value="GmrSD_N"/>
    <property type="match status" value="1"/>
</dbReference>
<feature type="domain" description="GmrSD restriction endonucleases N-terminal" evidence="2">
    <location>
        <begin position="36"/>
        <end position="163"/>
    </location>
</feature>
<dbReference type="Pfam" id="PF01844">
    <property type="entry name" value="HNH"/>
    <property type="match status" value="1"/>
</dbReference>
<accession>A0A846X738</accession>
<proteinExistence type="predicted"/>
<comment type="caution">
    <text evidence="3">The sequence shown here is derived from an EMBL/GenBank/DDBJ whole genome shotgun (WGS) entry which is preliminary data.</text>
</comment>
<dbReference type="InterPro" id="IPR002711">
    <property type="entry name" value="HNH"/>
</dbReference>
<dbReference type="Gene3D" id="1.10.30.50">
    <property type="match status" value="1"/>
</dbReference>
<evidence type="ECO:0000313" key="3">
    <source>
        <dbReference type="EMBL" id="NKY20881.1"/>
    </source>
</evidence>
<dbReference type="EMBL" id="JAAXOQ010000047">
    <property type="protein sequence ID" value="NKY20881.1"/>
    <property type="molecule type" value="Genomic_DNA"/>
</dbReference>
<name>A0A846X738_9ACTN</name>
<dbReference type="RefSeq" id="WP_168547786.1">
    <property type="nucleotide sequence ID" value="NZ_BAAAKS010000023.1"/>
</dbReference>
<organism evidence="3 4">
    <name type="scientific">Tsukamurella spumae</name>
    <dbReference type="NCBI Taxonomy" id="44753"/>
    <lineage>
        <taxon>Bacteria</taxon>
        <taxon>Bacillati</taxon>
        <taxon>Actinomycetota</taxon>
        <taxon>Actinomycetes</taxon>
        <taxon>Mycobacteriales</taxon>
        <taxon>Tsukamurellaceae</taxon>
        <taxon>Tsukamurella</taxon>
    </lineage>
</organism>
<dbReference type="GO" id="GO:0004519">
    <property type="term" value="F:endonuclease activity"/>
    <property type="evidence" value="ECO:0007669"/>
    <property type="project" value="InterPro"/>
</dbReference>
<dbReference type="InterPro" id="IPR004919">
    <property type="entry name" value="GmrSD_N"/>
</dbReference>
<evidence type="ECO:0000259" key="1">
    <source>
        <dbReference type="Pfam" id="PF01844"/>
    </source>
</evidence>
<reference evidence="3 4" key="1">
    <citation type="submission" date="2020-04" db="EMBL/GenBank/DDBJ databases">
        <title>MicrobeNet Type strains.</title>
        <authorList>
            <person name="Nicholson A.C."/>
        </authorList>
    </citation>
    <scope>NUCLEOTIDE SEQUENCE [LARGE SCALE GENOMIC DNA]</scope>
    <source>
        <strain evidence="3 4">DSM 44113</strain>
    </source>
</reference>
<dbReference type="AlphaFoldDB" id="A0A846X738"/>
<evidence type="ECO:0000313" key="4">
    <source>
        <dbReference type="Proteomes" id="UP000582646"/>
    </source>
</evidence>
<protein>
    <submittedName>
        <fullName evidence="3">DUF262 domain-containing protein</fullName>
    </submittedName>
</protein>
<dbReference type="PANTHER" id="PTHR39639:SF1">
    <property type="entry name" value="DUF262 DOMAIN-CONTAINING PROTEIN"/>
    <property type="match status" value="1"/>
</dbReference>
<sequence>MKTKLKSYTVAEITEGFHFNELEGKGLYGLDGALTIQPEYQRHYIYDDGKRDKAVIESLLKGYPLGLIYFNVADPAAGALEVLDGQQRITSIGRFVEGRFAVKINGREQTFGSLPKELQSTIVESTLLVYHCEGTEEEIKQWFQTINIAGVPLNKQELLNAIYSGSFVTAAKSVYSNSGNAHMTMWRSYVKGDPKRQEILAVALDWIANREDLDVDGYLAAHRHDPDCAQMQAYFDEIIAWINAVFTRSPDPQMCGRDWNRLYETFHGYHYNTTKVDQLIEDLRGDPAVHDLRGIYEYVLAKLAPGVHADTRLLDVRLFDAGVKRQAYAAQTKKAKAAGISNCPMCASGSNANTTKIYPAKEMEADHVTAWSKGGASTLANCEMLCVPHNRAKGNR</sequence>
<dbReference type="Proteomes" id="UP000582646">
    <property type="component" value="Unassembled WGS sequence"/>
</dbReference>
<keyword evidence="4" id="KW-1185">Reference proteome</keyword>
<gene>
    <name evidence="3" type="ORF">HF999_21220</name>
</gene>
<dbReference type="PANTHER" id="PTHR39639">
    <property type="entry name" value="CHROMOSOME 16, WHOLE GENOME SHOTGUN SEQUENCE"/>
    <property type="match status" value="1"/>
</dbReference>
<dbReference type="GO" id="GO:0003676">
    <property type="term" value="F:nucleic acid binding"/>
    <property type="evidence" value="ECO:0007669"/>
    <property type="project" value="InterPro"/>
</dbReference>
<evidence type="ECO:0000259" key="2">
    <source>
        <dbReference type="Pfam" id="PF03235"/>
    </source>
</evidence>
<dbReference type="GO" id="GO:0008270">
    <property type="term" value="F:zinc ion binding"/>
    <property type="evidence" value="ECO:0007669"/>
    <property type="project" value="InterPro"/>
</dbReference>